<protein>
    <recommendedName>
        <fullName evidence="4">Stress response protein</fullName>
    </recommendedName>
</protein>
<accession>A0A9W5IQ98</accession>
<reference evidence="2 3" key="1">
    <citation type="submission" date="2010-01" db="EMBL/GenBank/DDBJ databases">
        <authorList>
            <person name="Weinstock G."/>
            <person name="Sodergren E."/>
            <person name="Clifton S."/>
            <person name="Fulton L."/>
            <person name="Fulton B."/>
            <person name="Courtney L."/>
            <person name="Fronick C."/>
            <person name="Harrison M."/>
            <person name="Strong C."/>
            <person name="Farmer C."/>
            <person name="Delahaunty K."/>
            <person name="Markovic C."/>
            <person name="Hall O."/>
            <person name="Minx P."/>
            <person name="Tomlinson C."/>
            <person name="Mitreva M."/>
            <person name="Nelson J."/>
            <person name="Hou S."/>
            <person name="Wollam A."/>
            <person name="Pepin K.H."/>
            <person name="Johnson M."/>
            <person name="Bhonagiri V."/>
            <person name="Nash W.E."/>
            <person name="Warren W."/>
            <person name="Chinwalla A."/>
            <person name="Mardis E.R."/>
            <person name="Wilson R.K."/>
        </authorList>
    </citation>
    <scope>NUCLEOTIDE SEQUENCE [LARGE SCALE GENOMIC DNA]</scope>
    <source>
        <strain evidence="2 3">NJ9703</strain>
    </source>
</reference>
<sequence length="119" mass="13833">MEKLFRRRIMLMLKNLGSALTAVAVLSLGTYSAEVAAKPHGHHVSKHQQAKKNKLHPACKRYLERRAAWYRYKGNKAELRENRKAAKAFRGLSYAEQKIQCQAAYQAFDDFDHGKFRRR</sequence>
<comment type="caution">
    <text evidence="2">The sequence shown here is derived from an EMBL/GenBank/DDBJ whole genome shotgun (WGS) entry which is preliminary data.</text>
</comment>
<evidence type="ECO:0000313" key="3">
    <source>
        <dbReference type="Proteomes" id="UP000004621"/>
    </source>
</evidence>
<evidence type="ECO:0000256" key="1">
    <source>
        <dbReference type="SAM" id="SignalP"/>
    </source>
</evidence>
<dbReference type="Proteomes" id="UP000004621">
    <property type="component" value="Unassembled WGS sequence"/>
</dbReference>
<evidence type="ECO:0000313" key="2">
    <source>
        <dbReference type="EMBL" id="EFC51804.1"/>
    </source>
</evidence>
<name>A0A9W5IQ98_NEISU</name>
<dbReference type="AlphaFoldDB" id="A0A9W5IQ98"/>
<feature type="chain" id="PRO_5040921752" description="Stress response protein" evidence="1">
    <location>
        <begin position="25"/>
        <end position="119"/>
    </location>
</feature>
<dbReference type="EMBL" id="ACEO02000008">
    <property type="protein sequence ID" value="EFC51804.1"/>
    <property type="molecule type" value="Genomic_DNA"/>
</dbReference>
<proteinExistence type="predicted"/>
<keyword evidence="1" id="KW-0732">Signal</keyword>
<feature type="signal peptide" evidence="1">
    <location>
        <begin position="1"/>
        <end position="24"/>
    </location>
</feature>
<evidence type="ECO:0008006" key="4">
    <source>
        <dbReference type="Google" id="ProtNLM"/>
    </source>
</evidence>
<gene>
    <name evidence="2" type="ORF">NEISUBOT_04795</name>
</gene>
<organism evidence="2 3">
    <name type="scientific">Neisseria subflava NJ9703</name>
    <dbReference type="NCBI Taxonomy" id="546268"/>
    <lineage>
        <taxon>Bacteria</taxon>
        <taxon>Pseudomonadati</taxon>
        <taxon>Pseudomonadota</taxon>
        <taxon>Betaproteobacteria</taxon>
        <taxon>Neisseriales</taxon>
        <taxon>Neisseriaceae</taxon>
        <taxon>Neisseria</taxon>
    </lineage>
</organism>